<name>A0A061EGY9_THECC</name>
<evidence type="ECO:0000313" key="1">
    <source>
        <dbReference type="EMBL" id="EOY03928.1"/>
    </source>
</evidence>
<protein>
    <submittedName>
        <fullName evidence="1">Uncharacterized protein</fullName>
    </submittedName>
</protein>
<sequence length="92" mass="10671">MKKLGKRMDVFFRKLIDERRAGSPFSLNYTNPTFLSEYSNMKPLTLNSNCSIVFACMFNKHYCGGDDTCKNRYICSHLRVGKCLIRLTTQEC</sequence>
<proteinExistence type="predicted"/>
<dbReference type="Proteomes" id="UP000026915">
    <property type="component" value="Chromosome 4"/>
</dbReference>
<dbReference type="InParanoid" id="A0A061EGY9"/>
<organism evidence="1 2">
    <name type="scientific">Theobroma cacao</name>
    <name type="common">Cacao</name>
    <name type="synonym">Cocoa</name>
    <dbReference type="NCBI Taxonomy" id="3641"/>
    <lineage>
        <taxon>Eukaryota</taxon>
        <taxon>Viridiplantae</taxon>
        <taxon>Streptophyta</taxon>
        <taxon>Embryophyta</taxon>
        <taxon>Tracheophyta</taxon>
        <taxon>Spermatophyta</taxon>
        <taxon>Magnoliopsida</taxon>
        <taxon>eudicotyledons</taxon>
        <taxon>Gunneridae</taxon>
        <taxon>Pentapetalae</taxon>
        <taxon>rosids</taxon>
        <taxon>malvids</taxon>
        <taxon>Malvales</taxon>
        <taxon>Malvaceae</taxon>
        <taxon>Byttnerioideae</taxon>
        <taxon>Theobroma</taxon>
    </lineage>
</organism>
<evidence type="ECO:0000313" key="2">
    <source>
        <dbReference type="Proteomes" id="UP000026915"/>
    </source>
</evidence>
<accession>A0A061EGY9</accession>
<reference evidence="1 2" key="1">
    <citation type="journal article" date="2013" name="Genome Biol.">
        <title>The genome sequence of the most widely cultivated cacao type and its use to identify candidate genes regulating pod color.</title>
        <authorList>
            <person name="Motamayor J.C."/>
            <person name="Mockaitis K."/>
            <person name="Schmutz J."/>
            <person name="Haiminen N."/>
            <person name="Iii D.L."/>
            <person name="Cornejo O."/>
            <person name="Findley S.D."/>
            <person name="Zheng P."/>
            <person name="Utro F."/>
            <person name="Royaert S."/>
            <person name="Saski C."/>
            <person name="Jenkins J."/>
            <person name="Podicheti R."/>
            <person name="Zhao M."/>
            <person name="Scheffler B.E."/>
            <person name="Stack J.C."/>
            <person name="Feltus F.A."/>
            <person name="Mustiga G.M."/>
            <person name="Amores F."/>
            <person name="Phillips W."/>
            <person name="Marelli J.P."/>
            <person name="May G.D."/>
            <person name="Shapiro H."/>
            <person name="Ma J."/>
            <person name="Bustamante C.D."/>
            <person name="Schnell R.J."/>
            <person name="Main D."/>
            <person name="Gilbert D."/>
            <person name="Parida L."/>
            <person name="Kuhn D.N."/>
        </authorList>
    </citation>
    <scope>NUCLEOTIDE SEQUENCE [LARGE SCALE GENOMIC DNA]</scope>
    <source>
        <strain evidence="2">cv. Matina 1-6</strain>
    </source>
</reference>
<gene>
    <name evidence="1" type="ORF">TCM_019142</name>
</gene>
<dbReference type="Gramene" id="EOY03928">
    <property type="protein sequence ID" value="EOY03928"/>
    <property type="gene ID" value="TCM_019142"/>
</dbReference>
<dbReference type="EMBL" id="CM001882">
    <property type="protein sequence ID" value="EOY03928.1"/>
    <property type="molecule type" value="Genomic_DNA"/>
</dbReference>
<dbReference type="HOGENOM" id="CLU_2417626_0_0_1"/>
<dbReference type="AlphaFoldDB" id="A0A061EGY9"/>
<keyword evidence="2" id="KW-1185">Reference proteome</keyword>